<evidence type="ECO:0000259" key="30">
    <source>
        <dbReference type="Pfam" id="PF00912"/>
    </source>
</evidence>
<evidence type="ECO:0000256" key="28">
    <source>
        <dbReference type="SAM" id="Phobius"/>
    </source>
</evidence>
<keyword evidence="10" id="KW-0645">Protease</keyword>
<dbReference type="eggNOG" id="COG0744">
    <property type="taxonomic scope" value="Bacteria"/>
</dbReference>
<comment type="similarity">
    <text evidence="5">In the N-terminal section; belongs to the glycosyltransferase 51 family.</text>
</comment>
<dbReference type="NCBIfam" id="TIGR02074">
    <property type="entry name" value="PBP_1a_fam"/>
    <property type="match status" value="1"/>
</dbReference>
<dbReference type="RefSeq" id="WP_006718949.1">
    <property type="nucleotide sequence ID" value="NZ_CP007032.1"/>
</dbReference>
<evidence type="ECO:0000256" key="21">
    <source>
        <dbReference type="ARBA" id="ARBA00023268"/>
    </source>
</evidence>
<dbReference type="Gene3D" id="1.10.3810.10">
    <property type="entry name" value="Biosynthetic peptidoglycan transglycosylase-like"/>
    <property type="match status" value="1"/>
</dbReference>
<dbReference type="GO" id="GO:0009252">
    <property type="term" value="P:peptidoglycan biosynthetic process"/>
    <property type="evidence" value="ECO:0007669"/>
    <property type="project" value="UniProtKB-UniPathway"/>
</dbReference>
<dbReference type="GO" id="GO:0005886">
    <property type="term" value="C:plasma membrane"/>
    <property type="evidence" value="ECO:0007669"/>
    <property type="project" value="UniProtKB-SubCell"/>
</dbReference>
<comment type="similarity">
    <text evidence="4">In the C-terminal section; belongs to the transpeptidase family.</text>
</comment>
<keyword evidence="18 28" id="KW-1133">Transmembrane helix</keyword>
<dbReference type="SUPFAM" id="SSF53955">
    <property type="entry name" value="Lysozyme-like"/>
    <property type="match status" value="1"/>
</dbReference>
<evidence type="ECO:0000256" key="2">
    <source>
        <dbReference type="ARBA" id="ARBA00004401"/>
    </source>
</evidence>
<comment type="subcellular location">
    <subcellularLocation>
        <location evidence="2">Cell membrane</location>
        <topology evidence="2">Single-pass type II membrane protein</topology>
    </subcellularLocation>
</comment>
<dbReference type="GO" id="GO:0006508">
    <property type="term" value="P:proteolysis"/>
    <property type="evidence" value="ECO:0007669"/>
    <property type="project" value="UniProtKB-KW"/>
</dbReference>
<feature type="domain" description="Glycosyl transferase family 51" evidence="30">
    <location>
        <begin position="71"/>
        <end position="249"/>
    </location>
</feature>
<dbReference type="UniPathway" id="UPA00219"/>
<dbReference type="GO" id="GO:0046677">
    <property type="term" value="P:response to antibiotic"/>
    <property type="evidence" value="ECO:0007669"/>
    <property type="project" value="UniProtKB-KW"/>
</dbReference>
<evidence type="ECO:0000256" key="8">
    <source>
        <dbReference type="ARBA" id="ARBA00022475"/>
    </source>
</evidence>
<keyword evidence="11" id="KW-0328">Glycosyltransferase</keyword>
<keyword evidence="22" id="KW-0961">Cell wall biogenesis/degradation</keyword>
<sequence>MASPRKPTRPSRKQRRISKWRVFLLTSGSILAIALIVLLIFVITAVAQTPKWDPAALTNQKESSIVYDKDGQQIAVLHADENRQMVNSSEIPDLVKKTFVAVEDKRFYNHFGIDPIRIIGSAIIDIKSGSAKQGASTITTQLAKNAFIEDPTAKTLTRKIQEAALALQLEHEYTKDEILTFYLNQTFFGESSFGIQAASKTYFGKDDLQSLTPDEIALLAGLPQAPSGYDPYVHPEAAKNRRTIVLGVMKDAEIITPQQYTEYKDTTFTHVEQVKEHRASAQNTTVAGSNFKFPYFVDYVIQELQGEDYKLSPQQIFNGGLKIYTTVDSKIQEAAEAAFANSTNFPQSVDKTPVQGAMTVLDPTTGAIRAVVGGREYTTALGFNRATQGTRQPGSTIKPLVVYGPALEKGGFYTGTVLDDMPVTYNAGNGTNWSPVDYDTESSGWKGRITMRYAVENSVNVYAVKLLNLIGIDTGWEFGKKLGLPLENTDRVLSLALGTPEVSPLDMASAYGSFANNGVHVTSHAIDKIQDANGKDLITPQITQQRVMKETTAYLMNDLLRSVVTDGTGTRAQIGNWAVAGKTGTTSLDPAKYGNKTGSPDAWFAGYTPNYVGVVWMGYDEDPDGKHYLHNVFGGSYPAQIWKQVMTKALEDQPVQTQFKQPAGIVSGAIDAKSGLLPSSLTPSQFIRTEIAAQGDLPTQESNVWVTKEIDADHPAYLAGDKTRNKVSKVFLNITDRNPSLTWPSDEAPYKPPTEIYTGTGEDISNDPVTDPRLPIPTLGPVAYDSTKGTASMAVSYPAGSESLALVLYIKFPGQANYQTFNPQAQPGKSDIITVPLQIDGVTAPGEYVFKATFKDPKTLKYSDTSPVARLTIQNEVTNNQSPKQR</sequence>
<evidence type="ECO:0000256" key="4">
    <source>
        <dbReference type="ARBA" id="ARBA00007090"/>
    </source>
</evidence>
<dbReference type="Gene3D" id="3.40.710.10">
    <property type="entry name" value="DD-peptidase/beta-lactamase superfamily"/>
    <property type="match status" value="1"/>
</dbReference>
<feature type="domain" description="Penicillin-binding protein transpeptidase" evidence="29">
    <location>
        <begin position="356"/>
        <end position="646"/>
    </location>
</feature>
<name>W0E8E2_9FIRM</name>
<evidence type="ECO:0000256" key="14">
    <source>
        <dbReference type="ARBA" id="ARBA00022801"/>
    </source>
</evidence>
<proteinExistence type="inferred from homology"/>
<dbReference type="GO" id="GO:0009002">
    <property type="term" value="F:serine-type D-Ala-D-Ala carboxypeptidase activity"/>
    <property type="evidence" value="ECO:0007669"/>
    <property type="project" value="UniProtKB-EC"/>
</dbReference>
<comment type="catalytic activity">
    <reaction evidence="25">
        <text>[GlcNAc-(1-&gt;4)-Mur2Ac(oyl-L-Ala-gamma-D-Glu-L-Lys-D-Ala-D-Ala)](n)-di-trans,octa-cis-undecaprenyl diphosphate + beta-D-GlcNAc-(1-&gt;4)-Mur2Ac(oyl-L-Ala-gamma-D-Glu-L-Lys-D-Ala-D-Ala)-di-trans,octa-cis-undecaprenyl diphosphate = [GlcNAc-(1-&gt;4)-Mur2Ac(oyl-L-Ala-gamma-D-Glu-L-Lys-D-Ala-D-Ala)](n+1)-di-trans,octa-cis-undecaprenyl diphosphate + di-trans,octa-cis-undecaprenyl diphosphate + H(+)</text>
        <dbReference type="Rhea" id="RHEA:23708"/>
        <dbReference type="Rhea" id="RHEA-COMP:9602"/>
        <dbReference type="Rhea" id="RHEA-COMP:9603"/>
        <dbReference type="ChEBI" id="CHEBI:15378"/>
        <dbReference type="ChEBI" id="CHEBI:58405"/>
        <dbReference type="ChEBI" id="CHEBI:60033"/>
        <dbReference type="ChEBI" id="CHEBI:78435"/>
        <dbReference type="EC" id="2.4.99.28"/>
    </reaction>
</comment>
<comment type="pathway">
    <text evidence="3">Cell wall biogenesis; peptidoglycan biosynthesis.</text>
</comment>
<evidence type="ECO:0000256" key="22">
    <source>
        <dbReference type="ARBA" id="ARBA00023316"/>
    </source>
</evidence>
<evidence type="ECO:0000256" key="3">
    <source>
        <dbReference type="ARBA" id="ARBA00004752"/>
    </source>
</evidence>
<evidence type="ECO:0000256" key="23">
    <source>
        <dbReference type="ARBA" id="ARBA00034000"/>
    </source>
</evidence>
<dbReference type="Proteomes" id="UP000010847">
    <property type="component" value="Chromosome"/>
</dbReference>
<evidence type="ECO:0000259" key="29">
    <source>
        <dbReference type="Pfam" id="PF00905"/>
    </source>
</evidence>
<evidence type="ECO:0000256" key="1">
    <source>
        <dbReference type="ARBA" id="ARBA00002624"/>
    </source>
</evidence>
<keyword evidence="19 28" id="KW-0472">Membrane</keyword>
<dbReference type="Pfam" id="PF00912">
    <property type="entry name" value="Transgly"/>
    <property type="match status" value="1"/>
</dbReference>
<protein>
    <recommendedName>
        <fullName evidence="7">Penicillin-binding protein 1A</fullName>
        <ecNumber evidence="24">2.4.99.28</ecNumber>
        <ecNumber evidence="6">3.4.16.4</ecNumber>
    </recommendedName>
</protein>
<evidence type="ECO:0000256" key="15">
    <source>
        <dbReference type="ARBA" id="ARBA00022960"/>
    </source>
</evidence>
<evidence type="ECO:0000256" key="16">
    <source>
        <dbReference type="ARBA" id="ARBA00022968"/>
    </source>
</evidence>
<evidence type="ECO:0000313" key="32">
    <source>
        <dbReference type="Proteomes" id="UP000010847"/>
    </source>
</evidence>
<dbReference type="OrthoDB" id="9766909at2"/>
<dbReference type="InterPro" id="IPR001264">
    <property type="entry name" value="Glyco_trans_51"/>
</dbReference>
<keyword evidence="14" id="KW-0378">Hydrolase</keyword>
<organism evidence="31 32">
    <name type="scientific">Desulfitobacterium metallireducens DSM 15288</name>
    <dbReference type="NCBI Taxonomy" id="871968"/>
    <lineage>
        <taxon>Bacteria</taxon>
        <taxon>Bacillati</taxon>
        <taxon>Bacillota</taxon>
        <taxon>Clostridia</taxon>
        <taxon>Eubacteriales</taxon>
        <taxon>Desulfitobacteriaceae</taxon>
        <taxon>Desulfitobacterium</taxon>
    </lineage>
</organism>
<evidence type="ECO:0000256" key="13">
    <source>
        <dbReference type="ARBA" id="ARBA00022692"/>
    </source>
</evidence>
<dbReference type="PANTHER" id="PTHR32282">
    <property type="entry name" value="BINDING PROTEIN TRANSPEPTIDASE, PUTATIVE-RELATED"/>
    <property type="match status" value="1"/>
</dbReference>
<dbReference type="InterPro" id="IPR012338">
    <property type="entry name" value="Beta-lactam/transpept-like"/>
</dbReference>
<keyword evidence="9" id="KW-0121">Carboxypeptidase</keyword>
<evidence type="ECO:0000256" key="27">
    <source>
        <dbReference type="SAM" id="MobiDB-lite"/>
    </source>
</evidence>
<evidence type="ECO:0000256" key="17">
    <source>
        <dbReference type="ARBA" id="ARBA00022984"/>
    </source>
</evidence>
<dbReference type="InterPro" id="IPR023346">
    <property type="entry name" value="Lysozyme-like_dom_sf"/>
</dbReference>
<dbReference type="EMBL" id="CP007032">
    <property type="protein sequence ID" value="AHF05773.1"/>
    <property type="molecule type" value="Genomic_DNA"/>
</dbReference>
<keyword evidence="20" id="KW-0046">Antibiotic resistance</keyword>
<feature type="region of interest" description="Disordered" evidence="27">
    <location>
        <begin position="743"/>
        <end position="772"/>
    </location>
</feature>
<dbReference type="InterPro" id="IPR036950">
    <property type="entry name" value="PBP_transglycosylase"/>
</dbReference>
<evidence type="ECO:0000256" key="5">
    <source>
        <dbReference type="ARBA" id="ARBA00007739"/>
    </source>
</evidence>
<comment type="catalytic activity">
    <reaction evidence="23">
        <text>Preferential cleavage: (Ac)2-L-Lys-D-Ala-|-D-Ala. Also transpeptidation of peptidyl-alanyl moieties that are N-acyl substituents of D-alanine.</text>
        <dbReference type="EC" id="3.4.16.4"/>
    </reaction>
</comment>
<evidence type="ECO:0000256" key="18">
    <source>
        <dbReference type="ARBA" id="ARBA00022989"/>
    </source>
</evidence>
<evidence type="ECO:0000256" key="19">
    <source>
        <dbReference type="ARBA" id="ARBA00023136"/>
    </source>
</evidence>
<dbReference type="EC" id="2.4.99.28" evidence="24"/>
<evidence type="ECO:0000256" key="26">
    <source>
        <dbReference type="ARBA" id="ARBA00060592"/>
    </source>
</evidence>
<evidence type="ECO:0000256" key="12">
    <source>
        <dbReference type="ARBA" id="ARBA00022679"/>
    </source>
</evidence>
<evidence type="ECO:0000256" key="25">
    <source>
        <dbReference type="ARBA" id="ARBA00049902"/>
    </source>
</evidence>
<evidence type="ECO:0000256" key="11">
    <source>
        <dbReference type="ARBA" id="ARBA00022676"/>
    </source>
</evidence>
<dbReference type="GO" id="GO:0008955">
    <property type="term" value="F:peptidoglycan glycosyltransferase activity"/>
    <property type="evidence" value="ECO:0007669"/>
    <property type="project" value="UniProtKB-EC"/>
</dbReference>
<evidence type="ECO:0000256" key="9">
    <source>
        <dbReference type="ARBA" id="ARBA00022645"/>
    </source>
</evidence>
<evidence type="ECO:0000256" key="10">
    <source>
        <dbReference type="ARBA" id="ARBA00022670"/>
    </source>
</evidence>
<feature type="transmembrane region" description="Helical" evidence="28">
    <location>
        <begin position="21"/>
        <end position="47"/>
    </location>
</feature>
<dbReference type="InterPro" id="IPR050396">
    <property type="entry name" value="Glycosyltr_51/Transpeptidase"/>
</dbReference>
<dbReference type="STRING" id="871968.DESME_00670"/>
<keyword evidence="15" id="KW-0133">Cell shape</keyword>
<evidence type="ECO:0000313" key="31">
    <source>
        <dbReference type="EMBL" id="AHF05773.1"/>
    </source>
</evidence>
<reference evidence="31 32" key="1">
    <citation type="submission" date="2013-12" db="EMBL/GenBank/DDBJ databases">
        <authorList>
            <consortium name="DOE Joint Genome Institute"/>
            <person name="Smidt H."/>
            <person name="Huntemann M."/>
            <person name="Han J."/>
            <person name="Chen A."/>
            <person name="Kyrpides N."/>
            <person name="Mavromatis K."/>
            <person name="Markowitz V."/>
            <person name="Palaniappan K."/>
            <person name="Ivanova N."/>
            <person name="Schaumberg A."/>
            <person name="Pati A."/>
            <person name="Liolios K."/>
            <person name="Nordberg H.P."/>
            <person name="Cantor M.N."/>
            <person name="Hua S.X."/>
            <person name="Woyke T."/>
        </authorList>
    </citation>
    <scope>NUCLEOTIDE SEQUENCE [LARGE SCALE GENOMIC DNA]</scope>
    <source>
        <strain evidence="32">DSM 15288</strain>
    </source>
</reference>
<comment type="function">
    <text evidence="1">Cell wall formation. Synthesis of cross-linked peptidoglycan from the lipid intermediates. The enzyme has a penicillin-insensitive transglycosylase N-terminal domain (formation of linear glycan strands) and a penicillin-sensitive transpeptidase C-terminal domain (cross-linking of the peptide subunits).</text>
</comment>
<keyword evidence="13 28" id="KW-0812">Transmembrane</keyword>
<keyword evidence="21" id="KW-0511">Multifunctional enzyme</keyword>
<dbReference type="EC" id="3.4.16.4" evidence="6"/>
<dbReference type="KEGG" id="dmt:DESME_00670"/>
<accession>W0E8E2</accession>
<dbReference type="PANTHER" id="PTHR32282:SF11">
    <property type="entry name" value="PENICILLIN-BINDING PROTEIN 1B"/>
    <property type="match status" value="1"/>
</dbReference>
<dbReference type="SUPFAM" id="SSF56601">
    <property type="entry name" value="beta-lactamase/transpeptidase-like"/>
    <property type="match status" value="1"/>
</dbReference>
<evidence type="ECO:0000256" key="6">
    <source>
        <dbReference type="ARBA" id="ARBA00012448"/>
    </source>
</evidence>
<dbReference type="GO" id="GO:0071555">
    <property type="term" value="P:cell wall organization"/>
    <property type="evidence" value="ECO:0007669"/>
    <property type="project" value="UniProtKB-KW"/>
</dbReference>
<evidence type="ECO:0000256" key="7">
    <source>
        <dbReference type="ARBA" id="ARBA00018638"/>
    </source>
</evidence>
<gene>
    <name evidence="31" type="ORF">DESME_00670</name>
</gene>
<dbReference type="Pfam" id="PF00905">
    <property type="entry name" value="Transpeptidase"/>
    <property type="match status" value="1"/>
</dbReference>
<dbReference type="GO" id="GO:0030288">
    <property type="term" value="C:outer membrane-bounded periplasmic space"/>
    <property type="evidence" value="ECO:0007669"/>
    <property type="project" value="TreeGrafter"/>
</dbReference>
<dbReference type="GO" id="GO:0008658">
    <property type="term" value="F:penicillin binding"/>
    <property type="evidence" value="ECO:0007669"/>
    <property type="project" value="InterPro"/>
</dbReference>
<keyword evidence="32" id="KW-1185">Reference proteome</keyword>
<keyword evidence="16" id="KW-0735">Signal-anchor</keyword>
<dbReference type="GO" id="GO:0008360">
    <property type="term" value="P:regulation of cell shape"/>
    <property type="evidence" value="ECO:0007669"/>
    <property type="project" value="UniProtKB-KW"/>
</dbReference>
<evidence type="ECO:0000256" key="20">
    <source>
        <dbReference type="ARBA" id="ARBA00023251"/>
    </source>
</evidence>
<comment type="pathway">
    <text evidence="26">Glycan biosynthesis.</text>
</comment>
<dbReference type="FunFam" id="1.10.3810.10:FF:000001">
    <property type="entry name" value="Penicillin-binding protein 1A"/>
    <property type="match status" value="1"/>
</dbReference>
<dbReference type="InterPro" id="IPR001460">
    <property type="entry name" value="PCN-bd_Tpept"/>
</dbReference>
<keyword evidence="17" id="KW-0573">Peptidoglycan synthesis</keyword>
<dbReference type="HOGENOM" id="CLU_006354_2_5_9"/>
<keyword evidence="8" id="KW-1003">Cell membrane</keyword>
<evidence type="ECO:0000256" key="24">
    <source>
        <dbReference type="ARBA" id="ARBA00044770"/>
    </source>
</evidence>
<dbReference type="AlphaFoldDB" id="W0E8E2"/>
<keyword evidence="12" id="KW-0808">Transferase</keyword>